<gene>
    <name evidence="2" type="ORF">GALLR39Z86_39870</name>
</gene>
<sequence>MKNPVQSAVPMSHIAAVVRFPSGGIGEDAGSFVSTAADSSARPGSPGGVGSDIEDSSGDGGPPRISARAADAGPQPHKI</sequence>
<proteinExistence type="predicted"/>
<dbReference type="EMBL" id="BSDT01000001">
    <property type="protein sequence ID" value="GLI44137.1"/>
    <property type="molecule type" value="Genomic_DNA"/>
</dbReference>
<comment type="caution">
    <text evidence="2">The sequence shown here is derived from an EMBL/GenBank/DDBJ whole genome shotgun (WGS) entry which is preliminary data.</text>
</comment>
<name>A0A9W6GC58_9ACTN</name>
<evidence type="ECO:0000313" key="2">
    <source>
        <dbReference type="EMBL" id="GLI44137.1"/>
    </source>
</evidence>
<dbReference type="AlphaFoldDB" id="A0A9W6GC58"/>
<dbReference type="Proteomes" id="UP001144313">
    <property type="component" value="Unassembled WGS sequence"/>
</dbReference>
<organism evidence="2 3">
    <name type="scientific">Glycomyces algeriensis</name>
    <dbReference type="NCBI Taxonomy" id="256037"/>
    <lineage>
        <taxon>Bacteria</taxon>
        <taxon>Bacillati</taxon>
        <taxon>Actinomycetota</taxon>
        <taxon>Actinomycetes</taxon>
        <taxon>Glycomycetales</taxon>
        <taxon>Glycomycetaceae</taxon>
        <taxon>Glycomyces</taxon>
    </lineage>
</organism>
<reference evidence="2" key="1">
    <citation type="submission" date="2022-12" db="EMBL/GenBank/DDBJ databases">
        <title>Reference genome sequencing for broad-spectrum identification of bacterial and archaeal isolates by mass spectrometry.</title>
        <authorList>
            <person name="Sekiguchi Y."/>
            <person name="Tourlousse D.M."/>
        </authorList>
    </citation>
    <scope>NUCLEOTIDE SEQUENCE</scope>
    <source>
        <strain evidence="2">LLR39Z86</strain>
    </source>
</reference>
<evidence type="ECO:0000313" key="3">
    <source>
        <dbReference type="Proteomes" id="UP001144313"/>
    </source>
</evidence>
<keyword evidence="3" id="KW-1185">Reference proteome</keyword>
<accession>A0A9W6GC58</accession>
<evidence type="ECO:0000256" key="1">
    <source>
        <dbReference type="SAM" id="MobiDB-lite"/>
    </source>
</evidence>
<feature type="region of interest" description="Disordered" evidence="1">
    <location>
        <begin position="25"/>
        <end position="79"/>
    </location>
</feature>
<protein>
    <submittedName>
        <fullName evidence="2">Uncharacterized protein</fullName>
    </submittedName>
</protein>